<evidence type="ECO:0000256" key="10">
    <source>
        <dbReference type="HAMAP-Rule" id="MF_00255"/>
    </source>
</evidence>
<protein>
    <recommendedName>
        <fullName evidence="10">Glycine--tRNA ligase beta subunit</fullName>
        <ecNumber evidence="10">6.1.1.14</ecNumber>
    </recommendedName>
    <alternativeName>
        <fullName evidence="10">Glycyl-tRNA synthetase beta subunit</fullName>
        <shortName evidence="10">GlyRS</shortName>
    </alternativeName>
</protein>
<accession>A0A494Z5L4</accession>
<keyword evidence="7 10" id="KW-0648">Protein biosynthesis</keyword>
<dbReference type="GO" id="GO:0006420">
    <property type="term" value="P:arginyl-tRNA aminoacylation"/>
    <property type="evidence" value="ECO:0007669"/>
    <property type="project" value="InterPro"/>
</dbReference>
<proteinExistence type="inferred from homology"/>
<evidence type="ECO:0000313" key="13">
    <source>
        <dbReference type="Proteomes" id="UP000281813"/>
    </source>
</evidence>
<reference evidence="12 13" key="1">
    <citation type="journal article" date="2015" name="Antonie Van Leeuwenhoek">
        <title>Oceanobacillus bengalensis sp. nov., a bacterium isolated from seawater of the Bay of Bengal.</title>
        <authorList>
            <person name="Yongchang O."/>
            <person name="Xiang W."/>
            <person name="Wang G."/>
        </authorList>
    </citation>
    <scope>NUCLEOTIDE SEQUENCE [LARGE SCALE GENOMIC DNA]</scope>
    <source>
        <strain evidence="12 13">MCCC 1K00260</strain>
    </source>
</reference>
<keyword evidence="6 10" id="KW-0067">ATP-binding</keyword>
<dbReference type="Pfam" id="PF02092">
    <property type="entry name" value="tRNA_synt_2f"/>
    <property type="match status" value="1"/>
</dbReference>
<dbReference type="GO" id="GO:0005829">
    <property type="term" value="C:cytosol"/>
    <property type="evidence" value="ECO:0007669"/>
    <property type="project" value="TreeGrafter"/>
</dbReference>
<dbReference type="GO" id="GO:0005524">
    <property type="term" value="F:ATP binding"/>
    <property type="evidence" value="ECO:0007669"/>
    <property type="project" value="UniProtKB-UniRule"/>
</dbReference>
<organism evidence="12 13">
    <name type="scientific">Oceanobacillus bengalensis</name>
    <dbReference type="NCBI Taxonomy" id="1435466"/>
    <lineage>
        <taxon>Bacteria</taxon>
        <taxon>Bacillati</taxon>
        <taxon>Bacillota</taxon>
        <taxon>Bacilli</taxon>
        <taxon>Bacillales</taxon>
        <taxon>Bacillaceae</taxon>
        <taxon>Oceanobacillus</taxon>
    </lineage>
</organism>
<dbReference type="RefSeq" id="WP_121128447.1">
    <property type="nucleotide sequence ID" value="NZ_JBHUFK010000023.1"/>
</dbReference>
<dbReference type="EMBL" id="RBZO01000003">
    <property type="protein sequence ID" value="RKQ17841.1"/>
    <property type="molecule type" value="Genomic_DNA"/>
</dbReference>
<sequence>MSKNVLFEIGLEELPARFVDQAEQQLLENTKKWLQELRISFDNVRSFSTPRRLAVLIMGVAEVQTTIEEEAKGPAEKIAKDESGNWTKAAIGFTKGQGKTVDDIYTKELNGMSYIFVKKHIEGKPTNELLPSFNKVIESIQFGKNMRWSTETLRYARPIRWIVALFEEEVIPFEVASVKTGNTTFGHRFLGDKIQLTNPVEYQSKMKSQYVIVDSKERESLILEGIKELEAKEDIVIPVENDLLNEVRNLVEYPTVFVGSFEEKYLKLPSEVLITSMKEHQRYFPVKTKKGELLPAFVAVRNGDNNNINTVAKGNEKVLRARLADAEFFYNEDKKQSIDYYLEKLERVIFQEKLGTYAEKVKRVVSITKSLTSMLSLDKDATRDAIRAAEISKFDQMTNMVGEFTELQGVIGEHYAIHFGENEVVAGAIREHYLPRQANGNLPETIVGTIVSIADKLDTIVGCISIGLVPTGSGDPYGLRRQATGILRMLKDSRWDISLEAILNVATKLYRSVDIEQEDWVTVTNNLHEFFQLRAMYLLKEIEVEQDIIHAVLDKQIGVFEYTEKKAQILSEKRNDEAFKPVQEAFVRILNLASKAESTEVNPAYFETASEKALFEQYQANVLPYRQANQNKDATLAIATLSELAEPIHAFFDNNMVMADDEKIRNNRLALVKNVALLINEFANLTLIEWKQHN</sequence>
<evidence type="ECO:0000256" key="7">
    <source>
        <dbReference type="ARBA" id="ARBA00022917"/>
    </source>
</evidence>
<keyword evidence="5 10" id="KW-0547">Nucleotide-binding</keyword>
<comment type="catalytic activity">
    <reaction evidence="9 10">
        <text>tRNA(Gly) + glycine + ATP = glycyl-tRNA(Gly) + AMP + diphosphate</text>
        <dbReference type="Rhea" id="RHEA:16013"/>
        <dbReference type="Rhea" id="RHEA-COMP:9664"/>
        <dbReference type="Rhea" id="RHEA-COMP:9683"/>
        <dbReference type="ChEBI" id="CHEBI:30616"/>
        <dbReference type="ChEBI" id="CHEBI:33019"/>
        <dbReference type="ChEBI" id="CHEBI:57305"/>
        <dbReference type="ChEBI" id="CHEBI:78442"/>
        <dbReference type="ChEBI" id="CHEBI:78522"/>
        <dbReference type="ChEBI" id="CHEBI:456215"/>
        <dbReference type="EC" id="6.1.1.14"/>
    </reaction>
</comment>
<dbReference type="SUPFAM" id="SSF109604">
    <property type="entry name" value="HD-domain/PDEase-like"/>
    <property type="match status" value="1"/>
</dbReference>
<dbReference type="GO" id="GO:0004820">
    <property type="term" value="F:glycine-tRNA ligase activity"/>
    <property type="evidence" value="ECO:0007669"/>
    <property type="project" value="UniProtKB-UniRule"/>
</dbReference>
<dbReference type="OrthoDB" id="9775440at2"/>
<dbReference type="PROSITE" id="PS50861">
    <property type="entry name" value="AA_TRNA_LIGASE_II_GLYAB"/>
    <property type="match status" value="1"/>
</dbReference>
<evidence type="ECO:0000256" key="8">
    <source>
        <dbReference type="ARBA" id="ARBA00023146"/>
    </source>
</evidence>
<dbReference type="InterPro" id="IPR008909">
    <property type="entry name" value="DALR_anticod-bd"/>
</dbReference>
<dbReference type="EC" id="6.1.1.14" evidence="10"/>
<name>A0A494Z5L4_9BACI</name>
<dbReference type="PRINTS" id="PR01045">
    <property type="entry name" value="TRNASYNTHGB"/>
</dbReference>
<dbReference type="AlphaFoldDB" id="A0A494Z5L4"/>
<comment type="subunit">
    <text evidence="10">Tetramer of two alpha and two beta subunits.</text>
</comment>
<dbReference type="InterPro" id="IPR015944">
    <property type="entry name" value="Gly-tRNA-synth_bsu"/>
</dbReference>
<evidence type="ECO:0000256" key="1">
    <source>
        <dbReference type="ARBA" id="ARBA00004496"/>
    </source>
</evidence>
<keyword evidence="13" id="KW-1185">Reference proteome</keyword>
<comment type="subcellular location">
    <subcellularLocation>
        <location evidence="1 10">Cytoplasm</location>
    </subcellularLocation>
</comment>
<keyword evidence="4 10" id="KW-0436">Ligase</keyword>
<evidence type="ECO:0000256" key="6">
    <source>
        <dbReference type="ARBA" id="ARBA00022840"/>
    </source>
</evidence>
<dbReference type="PANTHER" id="PTHR30075:SF2">
    <property type="entry name" value="GLYCINE--TRNA LIGASE, CHLOROPLASTIC_MITOCHONDRIAL 2"/>
    <property type="match status" value="1"/>
</dbReference>
<evidence type="ECO:0000256" key="2">
    <source>
        <dbReference type="ARBA" id="ARBA00008226"/>
    </source>
</evidence>
<keyword evidence="3 10" id="KW-0963">Cytoplasm</keyword>
<dbReference type="InterPro" id="IPR006194">
    <property type="entry name" value="Gly-tRNA-synth_heterodimer"/>
</dbReference>
<dbReference type="GO" id="GO:0004814">
    <property type="term" value="F:arginine-tRNA ligase activity"/>
    <property type="evidence" value="ECO:0007669"/>
    <property type="project" value="InterPro"/>
</dbReference>
<keyword evidence="8 10" id="KW-0030">Aminoacyl-tRNA synthetase</keyword>
<dbReference type="PANTHER" id="PTHR30075">
    <property type="entry name" value="GLYCYL-TRNA SYNTHETASE"/>
    <property type="match status" value="1"/>
</dbReference>
<dbReference type="Pfam" id="PF05746">
    <property type="entry name" value="DALR_1"/>
    <property type="match status" value="1"/>
</dbReference>
<gene>
    <name evidence="10" type="primary">glyS</name>
    <name evidence="12" type="ORF">D8M05_02855</name>
</gene>
<comment type="caution">
    <text evidence="12">The sequence shown here is derived from an EMBL/GenBank/DDBJ whole genome shotgun (WGS) entry which is preliminary data.</text>
</comment>
<evidence type="ECO:0000256" key="3">
    <source>
        <dbReference type="ARBA" id="ARBA00022490"/>
    </source>
</evidence>
<comment type="similarity">
    <text evidence="2 10">Belongs to the class-II aminoacyl-tRNA synthetase family.</text>
</comment>
<dbReference type="Proteomes" id="UP000281813">
    <property type="component" value="Unassembled WGS sequence"/>
</dbReference>
<dbReference type="GO" id="GO:0006426">
    <property type="term" value="P:glycyl-tRNA aminoacylation"/>
    <property type="evidence" value="ECO:0007669"/>
    <property type="project" value="UniProtKB-UniRule"/>
</dbReference>
<evidence type="ECO:0000256" key="4">
    <source>
        <dbReference type="ARBA" id="ARBA00022598"/>
    </source>
</evidence>
<evidence type="ECO:0000256" key="5">
    <source>
        <dbReference type="ARBA" id="ARBA00022741"/>
    </source>
</evidence>
<evidence type="ECO:0000256" key="9">
    <source>
        <dbReference type="ARBA" id="ARBA00047937"/>
    </source>
</evidence>
<feature type="domain" description="DALR anticodon binding" evidence="11">
    <location>
        <begin position="582"/>
        <end position="685"/>
    </location>
</feature>
<evidence type="ECO:0000313" key="12">
    <source>
        <dbReference type="EMBL" id="RKQ17841.1"/>
    </source>
</evidence>
<dbReference type="NCBIfam" id="TIGR00211">
    <property type="entry name" value="glyS"/>
    <property type="match status" value="1"/>
</dbReference>
<dbReference type="HAMAP" id="MF_00255">
    <property type="entry name" value="Gly_tRNA_synth_beta"/>
    <property type="match status" value="1"/>
</dbReference>
<evidence type="ECO:0000259" key="11">
    <source>
        <dbReference type="Pfam" id="PF05746"/>
    </source>
</evidence>